<dbReference type="HOGENOM" id="CLU_066202_0_0_6"/>
<reference evidence="3" key="1">
    <citation type="submission" date="2014-09" db="EMBL/GenBank/DDBJ databases">
        <authorList>
            <person name="Gomez-Valero L."/>
        </authorList>
    </citation>
    <scope>NUCLEOTIDE SEQUENCE [LARGE SCALE GENOMIC DNA]</scope>
    <source>
        <strain evidence="3">ATCC35250</strain>
    </source>
</reference>
<dbReference type="Pfam" id="PF20376">
    <property type="entry name" value="DUF6671"/>
    <property type="match status" value="1"/>
</dbReference>
<evidence type="ECO:0000313" key="3">
    <source>
        <dbReference type="Proteomes" id="UP000032803"/>
    </source>
</evidence>
<evidence type="ECO:0000313" key="2">
    <source>
        <dbReference type="EMBL" id="CEK11494.1"/>
    </source>
</evidence>
<dbReference type="PATRIC" id="fig|449.7.peg.1132"/>
<sequence>MSYYKNQSVLLATMHEKEKAISDIFLKKLGCHVCVENFDTDQFGTFTGETPRPLSPYNTCLLKVKKAMEQYDYELGLGSEGSFGPHPAIPFIPAGHEIMVFFDKKNNWVISEQLISEKTNYNMITIDSKTEIKDFLMNIGFPKHAVTLQTNETKEVIAKGIKDLTVLSHFLEKGFQKEEYLFLATDMRAMMNPTRMNVLRELADKLTIKIASCCPECNTPGFGFSSTQGKLHCKICELPTSIFKEEVWACIQCDYKEVKPRRDGLKFVEAKHCDYCNP</sequence>
<keyword evidence="3" id="KW-1185">Reference proteome</keyword>
<dbReference type="Proteomes" id="UP000032803">
    <property type="component" value="Chromosome I"/>
</dbReference>
<dbReference type="AlphaFoldDB" id="A0A0A8UXM3"/>
<dbReference type="RefSeq" id="WP_052673703.1">
    <property type="nucleotide sequence ID" value="NZ_LN681225.1"/>
</dbReference>
<gene>
    <name evidence="2" type="ORF">LHA_2483</name>
</gene>
<proteinExistence type="predicted"/>
<accession>A0A0A8UXM3</accession>
<dbReference type="EMBL" id="LN681225">
    <property type="protein sequence ID" value="CEK11494.1"/>
    <property type="molecule type" value="Genomic_DNA"/>
</dbReference>
<evidence type="ECO:0000259" key="1">
    <source>
        <dbReference type="Pfam" id="PF20376"/>
    </source>
</evidence>
<feature type="domain" description="DUF6671" evidence="1">
    <location>
        <begin position="63"/>
        <end position="278"/>
    </location>
</feature>
<dbReference type="OrthoDB" id="9793837at2"/>
<name>A0A0A8UXM3_LEGHA</name>
<dbReference type="STRING" id="449.LHA_2483"/>
<organism evidence="2 3">
    <name type="scientific">Legionella hackeliae</name>
    <dbReference type="NCBI Taxonomy" id="449"/>
    <lineage>
        <taxon>Bacteria</taxon>
        <taxon>Pseudomonadati</taxon>
        <taxon>Pseudomonadota</taxon>
        <taxon>Gammaproteobacteria</taxon>
        <taxon>Legionellales</taxon>
        <taxon>Legionellaceae</taxon>
        <taxon>Legionella</taxon>
    </lineage>
</organism>
<dbReference type="InterPro" id="IPR046612">
    <property type="entry name" value="DUF6671"/>
</dbReference>
<dbReference type="KEGG" id="lha:LHA_2483"/>
<protein>
    <recommendedName>
        <fullName evidence="1">DUF6671 domain-containing protein</fullName>
    </recommendedName>
</protein>